<feature type="compositionally biased region" description="Low complexity" evidence="2">
    <location>
        <begin position="84"/>
        <end position="95"/>
    </location>
</feature>
<name>A0ABR0SRU2_9HYPO</name>
<evidence type="ECO:0000256" key="2">
    <source>
        <dbReference type="SAM" id="MobiDB-lite"/>
    </source>
</evidence>
<evidence type="ECO:0000313" key="3">
    <source>
        <dbReference type="EMBL" id="KAK5994885.1"/>
    </source>
</evidence>
<feature type="compositionally biased region" description="Polar residues" evidence="2">
    <location>
        <begin position="1"/>
        <end position="11"/>
    </location>
</feature>
<accession>A0ABR0SRU2</accession>
<gene>
    <name evidence="3" type="ORF">PT974_03272</name>
</gene>
<dbReference type="PANTHER" id="PTHR37540">
    <property type="entry name" value="TRANSCRIPTION FACTOR (ACR-2), PUTATIVE-RELATED-RELATED"/>
    <property type="match status" value="1"/>
</dbReference>
<feature type="region of interest" description="Disordered" evidence="2">
    <location>
        <begin position="427"/>
        <end position="485"/>
    </location>
</feature>
<reference evidence="3 4" key="1">
    <citation type="submission" date="2024-01" db="EMBL/GenBank/DDBJ databases">
        <title>Complete genome of Cladobotryum mycophilum ATHUM6906.</title>
        <authorList>
            <person name="Christinaki A.C."/>
            <person name="Myridakis A.I."/>
            <person name="Kouvelis V.N."/>
        </authorList>
    </citation>
    <scope>NUCLEOTIDE SEQUENCE [LARGE SCALE GENOMIC DNA]</scope>
    <source>
        <strain evidence="3 4">ATHUM6906</strain>
    </source>
</reference>
<keyword evidence="4" id="KW-1185">Reference proteome</keyword>
<evidence type="ECO:0000256" key="1">
    <source>
        <dbReference type="ARBA" id="ARBA00023242"/>
    </source>
</evidence>
<dbReference type="Pfam" id="PF11951">
    <property type="entry name" value="Fungal_trans_2"/>
    <property type="match status" value="1"/>
</dbReference>
<feature type="region of interest" description="Disordered" evidence="2">
    <location>
        <begin position="72"/>
        <end position="98"/>
    </location>
</feature>
<keyword evidence="1" id="KW-0539">Nucleus</keyword>
<feature type="compositionally biased region" description="Basic and acidic residues" evidence="2">
    <location>
        <begin position="74"/>
        <end position="83"/>
    </location>
</feature>
<organism evidence="3 4">
    <name type="scientific">Cladobotryum mycophilum</name>
    <dbReference type="NCBI Taxonomy" id="491253"/>
    <lineage>
        <taxon>Eukaryota</taxon>
        <taxon>Fungi</taxon>
        <taxon>Dikarya</taxon>
        <taxon>Ascomycota</taxon>
        <taxon>Pezizomycotina</taxon>
        <taxon>Sordariomycetes</taxon>
        <taxon>Hypocreomycetidae</taxon>
        <taxon>Hypocreales</taxon>
        <taxon>Hypocreaceae</taxon>
        <taxon>Cladobotryum</taxon>
    </lineage>
</organism>
<feature type="compositionally biased region" description="Low complexity" evidence="2">
    <location>
        <begin position="443"/>
        <end position="454"/>
    </location>
</feature>
<comment type="caution">
    <text evidence="3">The sequence shown here is derived from an EMBL/GenBank/DDBJ whole genome shotgun (WGS) entry which is preliminary data.</text>
</comment>
<dbReference type="InterPro" id="IPR021858">
    <property type="entry name" value="Fun_TF"/>
</dbReference>
<proteinExistence type="predicted"/>
<evidence type="ECO:0000313" key="4">
    <source>
        <dbReference type="Proteomes" id="UP001338125"/>
    </source>
</evidence>
<protein>
    <submittedName>
        <fullName evidence="3">Uncharacterized protein</fullName>
    </submittedName>
</protein>
<dbReference type="PANTHER" id="PTHR37540:SF9">
    <property type="entry name" value="ZN(2)-C6 FUNGAL-TYPE DOMAIN-CONTAINING PROTEIN"/>
    <property type="match status" value="1"/>
</dbReference>
<dbReference type="EMBL" id="JAVFKD010000004">
    <property type="protein sequence ID" value="KAK5994885.1"/>
    <property type="molecule type" value="Genomic_DNA"/>
</dbReference>
<feature type="region of interest" description="Disordered" evidence="2">
    <location>
        <begin position="1"/>
        <end position="33"/>
    </location>
</feature>
<dbReference type="Proteomes" id="UP001338125">
    <property type="component" value="Unassembled WGS sequence"/>
</dbReference>
<sequence>MSDNLQLQGSPTHRRTAKTRPTGHGSPGNPNVKLVLKGDAYSHLDLAEVQDAIIQVEGLVSNGITEGRSVANRRASDSSDDHGSPPGSSSSASDSEPFRVVVTDETGTLKPKTVLALLKVILQNRLKVANRIVNDEWSIDGSQLLQAVQQAAQPPSVIGGLDDQLRNLPMEPTRMNIELVRIHLQLLSRFKASLDGNPDPESRFMKHWVPLSIKDPLLLQIVLYTATCFLNETGRVPKMLVWAYKGAVHKMLNEQLRSTKMQTSDAAIMGTTQMVIDSWYWGTTEELRAHMAGLKTMIKLRGGPQVLGMQGFLAKTVLMHDLVIALAHELEPTMYGHAGFDFRDEFMVPYQVSFNSPLLSDWPPFRASTLKIHPLSAEILDDMRAIIAAVLALPPKPTAEQLRRVKETAMWYFERLNQMPADVTVHEGRLGDDNMSGSGVHDAPSSSPAAYSDRSSPHNEPPPSVDTPPGQAFTDDSGSSPRSVGPPIDIMYRCIRATASIYYRAIIARVPTTEIVTIPEFLGLWEMVWEVTLSTWKTAVGIFVWVMLAAVPSCHHTPVARFIKTLMIAGFMTMGLENWHVAVDAAQAALRFQQWLREGDQEGTPMAEKGVVGGEKMIQEHGFALREALPEVAELRVDDDEPDSME</sequence>